<evidence type="ECO:0000313" key="3">
    <source>
        <dbReference type="Proteomes" id="UP001164743"/>
    </source>
</evidence>
<gene>
    <name evidence="2" type="ORF">PtA15_4A783</name>
</gene>
<keyword evidence="3" id="KW-1185">Reference proteome</keyword>
<evidence type="ECO:0000256" key="1">
    <source>
        <dbReference type="SAM" id="MobiDB-lite"/>
    </source>
</evidence>
<organism evidence="2 3">
    <name type="scientific">Puccinia triticina</name>
    <dbReference type="NCBI Taxonomy" id="208348"/>
    <lineage>
        <taxon>Eukaryota</taxon>
        <taxon>Fungi</taxon>
        <taxon>Dikarya</taxon>
        <taxon>Basidiomycota</taxon>
        <taxon>Pucciniomycotina</taxon>
        <taxon>Pucciniomycetes</taxon>
        <taxon>Pucciniales</taxon>
        <taxon>Pucciniaceae</taxon>
        <taxon>Puccinia</taxon>
    </lineage>
</organism>
<accession>A0ABY7CHU5</accession>
<name>A0ABY7CHU5_9BASI</name>
<dbReference type="Proteomes" id="UP001164743">
    <property type="component" value="Chromosome 4A"/>
</dbReference>
<feature type="region of interest" description="Disordered" evidence="1">
    <location>
        <begin position="52"/>
        <end position="101"/>
    </location>
</feature>
<dbReference type="EMBL" id="CP110424">
    <property type="protein sequence ID" value="WAQ84330.1"/>
    <property type="molecule type" value="Genomic_DNA"/>
</dbReference>
<reference evidence="2" key="1">
    <citation type="submission" date="2022-10" db="EMBL/GenBank/DDBJ databases">
        <title>Puccinia triticina Genome sequencing and assembly.</title>
        <authorList>
            <person name="Li C."/>
        </authorList>
    </citation>
    <scope>NUCLEOTIDE SEQUENCE</scope>
    <source>
        <strain evidence="2">Pt15</strain>
    </source>
</reference>
<protein>
    <submittedName>
        <fullName evidence="2">Uncharacterized protein</fullName>
    </submittedName>
</protein>
<dbReference type="RefSeq" id="XP_053019885.1">
    <property type="nucleotide sequence ID" value="XM_053168702.1"/>
</dbReference>
<proteinExistence type="predicted"/>
<sequence>MCWLLNSQIILPKPVQAGIATAAGLASVLLSVHRPTRPLRQVACSLTVLFNMPGSGPSPPETALTTPIGPEMLMSSPTRGPTSPSPSSSSPSLDGMGMSATSGSQLWDLGFITQALVGVGLASPQPRTRLSEPSSGSTSDLEEPQAK</sequence>
<evidence type="ECO:0000313" key="2">
    <source>
        <dbReference type="EMBL" id="WAQ84330.1"/>
    </source>
</evidence>
<feature type="compositionally biased region" description="Polar residues" evidence="1">
    <location>
        <begin position="125"/>
        <end position="139"/>
    </location>
</feature>
<dbReference type="GeneID" id="77809597"/>
<feature type="compositionally biased region" description="Low complexity" evidence="1">
    <location>
        <begin position="75"/>
        <end position="92"/>
    </location>
</feature>
<feature type="region of interest" description="Disordered" evidence="1">
    <location>
        <begin position="122"/>
        <end position="147"/>
    </location>
</feature>